<evidence type="ECO:0000256" key="1">
    <source>
        <dbReference type="SAM" id="MobiDB-lite"/>
    </source>
</evidence>
<dbReference type="AlphaFoldDB" id="A0A329SIB9"/>
<evidence type="ECO:0000313" key="5">
    <source>
        <dbReference type="EMBL" id="RAW36430.1"/>
    </source>
</evidence>
<name>A0A329SIB9_9STRA</name>
<dbReference type="STRING" id="29920.A0A329SIB9"/>
<evidence type="ECO:0000313" key="3">
    <source>
        <dbReference type="EMBL" id="KAG2881756.1"/>
    </source>
</evidence>
<protein>
    <submittedName>
        <fullName evidence="5">Uncharacterized protein</fullName>
    </submittedName>
</protein>
<organism evidence="5 6">
    <name type="scientific">Phytophthora cactorum</name>
    <dbReference type="NCBI Taxonomy" id="29920"/>
    <lineage>
        <taxon>Eukaryota</taxon>
        <taxon>Sar</taxon>
        <taxon>Stramenopiles</taxon>
        <taxon>Oomycota</taxon>
        <taxon>Peronosporomycetes</taxon>
        <taxon>Peronosporales</taxon>
        <taxon>Peronosporaceae</taxon>
        <taxon>Phytophthora</taxon>
    </lineage>
</organism>
<dbReference type="Proteomes" id="UP000736787">
    <property type="component" value="Unassembled WGS sequence"/>
</dbReference>
<reference evidence="5 6" key="1">
    <citation type="submission" date="2018-01" db="EMBL/GenBank/DDBJ databases">
        <title>Draft genome of the strawberry crown rot pathogen Phytophthora cactorum.</title>
        <authorList>
            <person name="Armitage A.D."/>
            <person name="Lysoe E."/>
            <person name="Nellist C.F."/>
            <person name="Harrison R.J."/>
            <person name="Brurberg M.B."/>
        </authorList>
    </citation>
    <scope>NUCLEOTIDE SEQUENCE [LARGE SCALE GENOMIC DNA]</scope>
    <source>
        <strain evidence="5 6">10300</strain>
    </source>
</reference>
<comment type="caution">
    <text evidence="5">The sequence shown here is derived from an EMBL/GenBank/DDBJ whole genome shotgun (WGS) entry which is preliminary data.</text>
</comment>
<evidence type="ECO:0000313" key="6">
    <source>
        <dbReference type="Proteomes" id="UP000251314"/>
    </source>
</evidence>
<evidence type="ECO:0000313" key="4">
    <source>
        <dbReference type="EMBL" id="KAG3202225.1"/>
    </source>
</evidence>
<evidence type="ECO:0000313" key="2">
    <source>
        <dbReference type="EMBL" id="KAG2876518.1"/>
    </source>
</evidence>
<sequence>MGLAFHPNLTEESNITIEYDSPNVEDPRLSADRQERPTETLKVHEHIMIVSGNALPPPAYGVACAIDTQGYAPIKQSARRVQLRYHGQMYELLRALLRARLIVR</sequence>
<proteinExistence type="predicted"/>
<dbReference type="VEuPathDB" id="FungiDB:PC110_g7299"/>
<dbReference type="EMBL" id="RCMI01002441">
    <property type="protein sequence ID" value="KAG2876518.1"/>
    <property type="molecule type" value="Genomic_DNA"/>
</dbReference>
<dbReference type="EMBL" id="RCMV01002564">
    <property type="protein sequence ID" value="KAG3202225.1"/>
    <property type="molecule type" value="Genomic_DNA"/>
</dbReference>
<reference evidence="4" key="2">
    <citation type="submission" date="2018-05" db="EMBL/GenBank/DDBJ databases">
        <title>Effector identification in a new, highly contiguous assembly of the strawberry crown rot pathogen Phytophthora cactorum.</title>
        <authorList>
            <person name="Armitage A.D."/>
            <person name="Nellist C.F."/>
            <person name="Bates H."/>
            <person name="Vickerstaff R.J."/>
            <person name="Harrison R.J."/>
        </authorList>
    </citation>
    <scope>NUCLEOTIDE SEQUENCE</scope>
    <source>
        <strain evidence="2">4032</strain>
        <strain evidence="3">4040</strain>
        <strain evidence="4">P421</strain>
    </source>
</reference>
<accession>A0A329SIB9</accession>
<feature type="region of interest" description="Disordered" evidence="1">
    <location>
        <begin position="16"/>
        <end position="37"/>
    </location>
</feature>
<dbReference type="Proteomes" id="UP000760860">
    <property type="component" value="Unassembled WGS sequence"/>
</dbReference>
<dbReference type="Proteomes" id="UP000251314">
    <property type="component" value="Unassembled WGS sequence"/>
</dbReference>
<dbReference type="EMBL" id="RCMK01002396">
    <property type="protein sequence ID" value="KAG2881756.1"/>
    <property type="molecule type" value="Genomic_DNA"/>
</dbReference>
<feature type="compositionally biased region" description="Basic and acidic residues" evidence="1">
    <location>
        <begin position="25"/>
        <end position="37"/>
    </location>
</feature>
<gene>
    <name evidence="5" type="ORF">PC110_g7299</name>
    <name evidence="2" type="ORF">PC115_g23603</name>
    <name evidence="3" type="ORF">PC117_g26334</name>
    <name evidence="4" type="ORF">PC129_g23297</name>
</gene>
<dbReference type="OrthoDB" id="128210at2759"/>
<dbReference type="Proteomes" id="UP000774804">
    <property type="component" value="Unassembled WGS sequence"/>
</dbReference>
<keyword evidence="6" id="KW-1185">Reference proteome</keyword>
<dbReference type="EMBL" id="MJFZ01000139">
    <property type="protein sequence ID" value="RAW36430.1"/>
    <property type="molecule type" value="Genomic_DNA"/>
</dbReference>